<sequence length="353" mass="42337">MNLVQVLLSQPQSELIKRVKSLGLTCNAHSRQELTEELTKALLHKETTLGQWNALHEEEQNLLLQMSFSINVFYPLDELYGRLKKSQRSNLPTQLQKLKEKGWIFEDNNNNYIVPKELKDWVVHNFIEKLRQYSIFMPDDKTNDFNFINDLFVFMDYVEETKIRLTRNGTIYRKQLMNILSQLSRVEEIPNEQWRFGYGRHYHCYPDNFSLLYDFCFGQNWLKEETELLITPRWEKGQELSVKEILDRVFRSYVQLYKRAIPQLPFIIEVLNSVLTRENAIEEGDLINSLKGFVDPYYYDEVESIIKNRILNMLHYIHFLTIQELDGCKFYYLHPRISNEKENNKKFKQGLFF</sequence>
<keyword evidence="2" id="KW-1185">Reference proteome</keyword>
<gene>
    <name evidence="1" type="ORF">KS407_21160</name>
</gene>
<comment type="caution">
    <text evidence="1">The sequence shown here is derived from an EMBL/GenBank/DDBJ whole genome shotgun (WGS) entry which is preliminary data.</text>
</comment>
<evidence type="ECO:0000313" key="1">
    <source>
        <dbReference type="EMBL" id="MBU9723935.1"/>
    </source>
</evidence>
<dbReference type="EMBL" id="JAHQCR010000088">
    <property type="protein sequence ID" value="MBU9723935.1"/>
    <property type="molecule type" value="Genomic_DNA"/>
</dbReference>
<proteinExistence type="predicted"/>
<accession>A0ABS6JZB7</accession>
<reference evidence="1 2" key="1">
    <citation type="submission" date="2021-06" db="EMBL/GenBank/DDBJ databases">
        <title>Bacillus sp. RD4P76, an endophyte from a halophyte.</title>
        <authorList>
            <person name="Sun J.-Q."/>
        </authorList>
    </citation>
    <scope>NUCLEOTIDE SEQUENCE [LARGE SCALE GENOMIC DNA]</scope>
    <source>
        <strain evidence="1 2">JCM 17098</strain>
    </source>
</reference>
<dbReference type="RefSeq" id="WP_088075100.1">
    <property type="nucleotide sequence ID" value="NZ_JAHQCR010000088.1"/>
</dbReference>
<name>A0ABS6JZB7_9BACI</name>
<dbReference type="Proteomes" id="UP000790580">
    <property type="component" value="Unassembled WGS sequence"/>
</dbReference>
<evidence type="ECO:0000313" key="2">
    <source>
        <dbReference type="Proteomes" id="UP000790580"/>
    </source>
</evidence>
<organism evidence="1 2">
    <name type="scientific">Evansella alkalicola</name>
    <dbReference type="NCBI Taxonomy" id="745819"/>
    <lineage>
        <taxon>Bacteria</taxon>
        <taxon>Bacillati</taxon>
        <taxon>Bacillota</taxon>
        <taxon>Bacilli</taxon>
        <taxon>Bacillales</taxon>
        <taxon>Bacillaceae</taxon>
        <taxon>Evansella</taxon>
    </lineage>
</organism>
<protein>
    <submittedName>
        <fullName evidence="1">Uncharacterized protein</fullName>
    </submittedName>
</protein>